<organism evidence="4 5">
    <name type="scientific">Lophiostoma macrostomum CBS 122681</name>
    <dbReference type="NCBI Taxonomy" id="1314788"/>
    <lineage>
        <taxon>Eukaryota</taxon>
        <taxon>Fungi</taxon>
        <taxon>Dikarya</taxon>
        <taxon>Ascomycota</taxon>
        <taxon>Pezizomycotina</taxon>
        <taxon>Dothideomycetes</taxon>
        <taxon>Pleosporomycetidae</taxon>
        <taxon>Pleosporales</taxon>
        <taxon>Lophiostomataceae</taxon>
        <taxon>Lophiostoma</taxon>
    </lineage>
</organism>
<keyword evidence="1" id="KW-0808">Transferase</keyword>
<gene>
    <name evidence="4" type="ORF">K491DRAFT_747830</name>
</gene>
<proteinExistence type="predicted"/>
<keyword evidence="5" id="KW-1185">Reference proteome</keyword>
<dbReference type="Proteomes" id="UP000799324">
    <property type="component" value="Unassembled WGS sequence"/>
</dbReference>
<dbReference type="InterPro" id="IPR052562">
    <property type="entry name" value="Ketohexokinase-related"/>
</dbReference>
<dbReference type="Pfam" id="PF00294">
    <property type="entry name" value="PfkB"/>
    <property type="match status" value="1"/>
</dbReference>
<dbReference type="InterPro" id="IPR002173">
    <property type="entry name" value="Carboh/pur_kinase_PfkB_CS"/>
</dbReference>
<dbReference type="InterPro" id="IPR011611">
    <property type="entry name" value="PfkB_dom"/>
</dbReference>
<name>A0A6A6T7Z0_9PLEO</name>
<evidence type="ECO:0000259" key="3">
    <source>
        <dbReference type="Pfam" id="PF00294"/>
    </source>
</evidence>
<protein>
    <submittedName>
        <fullName evidence="4">Ribokinase-like protein</fullName>
    </submittedName>
</protein>
<accession>A0A6A6T7Z0</accession>
<reference evidence="4" key="1">
    <citation type="journal article" date="2020" name="Stud. Mycol.">
        <title>101 Dothideomycetes genomes: a test case for predicting lifestyles and emergence of pathogens.</title>
        <authorList>
            <person name="Haridas S."/>
            <person name="Albert R."/>
            <person name="Binder M."/>
            <person name="Bloem J."/>
            <person name="Labutti K."/>
            <person name="Salamov A."/>
            <person name="Andreopoulos B."/>
            <person name="Baker S."/>
            <person name="Barry K."/>
            <person name="Bills G."/>
            <person name="Bluhm B."/>
            <person name="Cannon C."/>
            <person name="Castanera R."/>
            <person name="Culley D."/>
            <person name="Daum C."/>
            <person name="Ezra D."/>
            <person name="Gonzalez J."/>
            <person name="Henrissat B."/>
            <person name="Kuo A."/>
            <person name="Liang C."/>
            <person name="Lipzen A."/>
            <person name="Lutzoni F."/>
            <person name="Magnuson J."/>
            <person name="Mondo S."/>
            <person name="Nolan M."/>
            <person name="Ohm R."/>
            <person name="Pangilinan J."/>
            <person name="Park H.-J."/>
            <person name="Ramirez L."/>
            <person name="Alfaro M."/>
            <person name="Sun H."/>
            <person name="Tritt A."/>
            <person name="Yoshinaga Y."/>
            <person name="Zwiers L.-H."/>
            <person name="Turgeon B."/>
            <person name="Goodwin S."/>
            <person name="Spatafora J."/>
            <person name="Crous P."/>
            <person name="Grigoriev I."/>
        </authorList>
    </citation>
    <scope>NUCLEOTIDE SEQUENCE</scope>
    <source>
        <strain evidence="4">CBS 122681</strain>
    </source>
</reference>
<dbReference type="OrthoDB" id="204058at2759"/>
<dbReference type="EMBL" id="MU004354">
    <property type="protein sequence ID" value="KAF2655063.1"/>
    <property type="molecule type" value="Genomic_DNA"/>
</dbReference>
<dbReference type="InterPro" id="IPR029056">
    <property type="entry name" value="Ribokinase-like"/>
</dbReference>
<dbReference type="SUPFAM" id="SSF53613">
    <property type="entry name" value="Ribokinase-like"/>
    <property type="match status" value="1"/>
</dbReference>
<evidence type="ECO:0000313" key="5">
    <source>
        <dbReference type="Proteomes" id="UP000799324"/>
    </source>
</evidence>
<dbReference type="PANTHER" id="PTHR42774">
    <property type="entry name" value="PHOSPHOTRANSFERASE SYSTEM TRANSPORT PROTEIN"/>
    <property type="match status" value="1"/>
</dbReference>
<sequence length="336" mass="37820">MHHIVAVGAIYIDTILSVPHFPKEDTKLRASSLLRRRGGNCGNTFEVLEQLIQATASPLAANPLKLYLSSVLPSSASEATKFIKDSFSIVNLDPTCVYREEASEAASSYIIKNATKSTRTIVSYNELEEMSLDEFAVRVDTMMANTKEDDTVWYHFEGRVPDVTLACVKYLESRRKQRKTFISVELEKPERVGMKEVAQEADLVFYSKLWAEHHGFTSPRQFLEAQFPNTLPSVILCCTWGAEGAVAVRRFPSKDPEWVHVDGYRPDLPELRVIDSTIGAGDTFIAGMLFAFNQHADEWSLERKVNFANQLAGHKVYQEGFDNLALGMRDWLSQGN</sequence>
<evidence type="ECO:0000313" key="4">
    <source>
        <dbReference type="EMBL" id="KAF2655063.1"/>
    </source>
</evidence>
<keyword evidence="2 4" id="KW-0418">Kinase</keyword>
<dbReference type="GO" id="GO:0016301">
    <property type="term" value="F:kinase activity"/>
    <property type="evidence" value="ECO:0007669"/>
    <property type="project" value="UniProtKB-KW"/>
</dbReference>
<dbReference type="AlphaFoldDB" id="A0A6A6T7Z0"/>
<feature type="domain" description="Carbohydrate kinase PfkB" evidence="3">
    <location>
        <begin position="1"/>
        <end position="320"/>
    </location>
</feature>
<dbReference type="Gene3D" id="3.40.1190.20">
    <property type="match status" value="1"/>
</dbReference>
<evidence type="ECO:0000256" key="2">
    <source>
        <dbReference type="ARBA" id="ARBA00022777"/>
    </source>
</evidence>
<dbReference type="PROSITE" id="PS00584">
    <property type="entry name" value="PFKB_KINASES_2"/>
    <property type="match status" value="1"/>
</dbReference>
<evidence type="ECO:0000256" key="1">
    <source>
        <dbReference type="ARBA" id="ARBA00022679"/>
    </source>
</evidence>
<dbReference type="PANTHER" id="PTHR42774:SF3">
    <property type="entry name" value="KETOHEXOKINASE"/>
    <property type="match status" value="1"/>
</dbReference>